<keyword evidence="11" id="KW-0511">Multifunctional enzyme</keyword>
<keyword evidence="6" id="KW-0328">Glycosyltransferase</keyword>
<protein>
    <submittedName>
        <fullName evidence="18">PBP1A family penicillin-binding protein</fullName>
    </submittedName>
</protein>
<dbReference type="GO" id="GO:0009252">
    <property type="term" value="P:peptidoglycan biosynthetic process"/>
    <property type="evidence" value="ECO:0007669"/>
    <property type="project" value="UniProtKB-UniPathway"/>
</dbReference>
<keyword evidence="5" id="KW-0645">Protease</keyword>
<keyword evidence="4" id="KW-0121">Carboxypeptidase</keyword>
<dbReference type="InterPro" id="IPR050396">
    <property type="entry name" value="Glycosyltr_51/Transpeptidase"/>
</dbReference>
<dbReference type="SUPFAM" id="SSF56601">
    <property type="entry name" value="beta-lactamase/transpeptidase-like"/>
    <property type="match status" value="1"/>
</dbReference>
<accession>A0A838XLB4</accession>
<comment type="similarity">
    <text evidence="2">In the C-terminal section; belongs to the transpeptidase family.</text>
</comment>
<evidence type="ECO:0000256" key="7">
    <source>
        <dbReference type="ARBA" id="ARBA00022679"/>
    </source>
</evidence>
<reference evidence="18 19" key="1">
    <citation type="submission" date="2020-07" db="EMBL/GenBank/DDBJ databases">
        <authorList>
            <person name="Li M."/>
        </authorList>
    </citation>
    <scope>NUCLEOTIDE SEQUENCE [LARGE SCALE GENOMIC DNA]</scope>
    <source>
        <strain evidence="18 19">DSM 23284</strain>
    </source>
</reference>
<evidence type="ECO:0000256" key="13">
    <source>
        <dbReference type="ARBA" id="ARBA00034000"/>
    </source>
</evidence>
<evidence type="ECO:0000259" key="16">
    <source>
        <dbReference type="Pfam" id="PF00905"/>
    </source>
</evidence>
<dbReference type="GO" id="GO:0030288">
    <property type="term" value="C:outer membrane-bounded periplasmic space"/>
    <property type="evidence" value="ECO:0007669"/>
    <property type="project" value="TreeGrafter"/>
</dbReference>
<dbReference type="UniPathway" id="UPA00219"/>
<dbReference type="PANTHER" id="PTHR32282:SF33">
    <property type="entry name" value="PEPTIDOGLYCAN GLYCOSYLTRANSFERASE"/>
    <property type="match status" value="1"/>
</dbReference>
<evidence type="ECO:0000256" key="12">
    <source>
        <dbReference type="ARBA" id="ARBA00023316"/>
    </source>
</evidence>
<dbReference type="GO" id="GO:0008658">
    <property type="term" value="F:penicillin binding"/>
    <property type="evidence" value="ECO:0007669"/>
    <property type="project" value="InterPro"/>
</dbReference>
<dbReference type="Proteomes" id="UP000559404">
    <property type="component" value="Unassembled WGS sequence"/>
</dbReference>
<evidence type="ECO:0000256" key="2">
    <source>
        <dbReference type="ARBA" id="ARBA00007090"/>
    </source>
</evidence>
<dbReference type="InterPro" id="IPR036950">
    <property type="entry name" value="PBP_transglycosylase"/>
</dbReference>
<keyword evidence="7" id="KW-0808">Transferase</keyword>
<evidence type="ECO:0000313" key="18">
    <source>
        <dbReference type="EMBL" id="MBA4610912.1"/>
    </source>
</evidence>
<evidence type="ECO:0000256" key="8">
    <source>
        <dbReference type="ARBA" id="ARBA00022801"/>
    </source>
</evidence>
<dbReference type="NCBIfam" id="TIGR02074">
    <property type="entry name" value="PBP_1a_fam"/>
    <property type="match status" value="1"/>
</dbReference>
<keyword evidence="10" id="KW-0573">Peptidoglycan synthesis</keyword>
<evidence type="ECO:0000256" key="10">
    <source>
        <dbReference type="ARBA" id="ARBA00022984"/>
    </source>
</evidence>
<keyword evidence="8" id="KW-0378">Hydrolase</keyword>
<dbReference type="GO" id="GO:0008360">
    <property type="term" value="P:regulation of cell shape"/>
    <property type="evidence" value="ECO:0007669"/>
    <property type="project" value="UniProtKB-KW"/>
</dbReference>
<dbReference type="InterPro" id="IPR012338">
    <property type="entry name" value="Beta-lactam/transpept-like"/>
</dbReference>
<feature type="region of interest" description="Disordered" evidence="15">
    <location>
        <begin position="1"/>
        <end position="24"/>
    </location>
</feature>
<name>A0A838XLB4_9HYPH</name>
<comment type="similarity">
    <text evidence="3">In the N-terminal section; belongs to the glycosyltransferase 51 family.</text>
</comment>
<evidence type="ECO:0000256" key="1">
    <source>
        <dbReference type="ARBA" id="ARBA00004752"/>
    </source>
</evidence>
<proteinExistence type="inferred from homology"/>
<dbReference type="GO" id="GO:0009002">
    <property type="term" value="F:serine-type D-Ala-D-Ala carboxypeptidase activity"/>
    <property type="evidence" value="ECO:0007669"/>
    <property type="project" value="UniProtKB-EC"/>
</dbReference>
<keyword evidence="9" id="KW-0133">Cell shape</keyword>
<dbReference type="GO" id="GO:0008955">
    <property type="term" value="F:peptidoglycan glycosyltransferase activity"/>
    <property type="evidence" value="ECO:0007669"/>
    <property type="project" value="UniProtKB-EC"/>
</dbReference>
<evidence type="ECO:0000256" key="6">
    <source>
        <dbReference type="ARBA" id="ARBA00022676"/>
    </source>
</evidence>
<dbReference type="FunFam" id="1.10.3810.10:FF:000001">
    <property type="entry name" value="Penicillin-binding protein 1A"/>
    <property type="match status" value="1"/>
</dbReference>
<evidence type="ECO:0000256" key="11">
    <source>
        <dbReference type="ARBA" id="ARBA00023268"/>
    </source>
</evidence>
<dbReference type="InterPro" id="IPR023346">
    <property type="entry name" value="Lysozyme-like_dom_sf"/>
</dbReference>
<dbReference type="AlphaFoldDB" id="A0A838XLB4"/>
<comment type="pathway">
    <text evidence="1">Cell wall biogenesis; peptidoglycan biosynthesis.</text>
</comment>
<dbReference type="GO" id="GO:0071555">
    <property type="term" value="P:cell wall organization"/>
    <property type="evidence" value="ECO:0007669"/>
    <property type="project" value="UniProtKB-KW"/>
</dbReference>
<feature type="domain" description="Penicillin-binding protein transpeptidase" evidence="16">
    <location>
        <begin position="388"/>
        <end position="626"/>
    </location>
</feature>
<comment type="catalytic activity">
    <reaction evidence="13">
        <text>Preferential cleavage: (Ac)2-L-Lys-D-Ala-|-D-Ala. Also transpeptidation of peptidyl-alanyl moieties that are N-acyl substituents of D-alanine.</text>
        <dbReference type="EC" id="3.4.16.4"/>
    </reaction>
</comment>
<keyword evidence="12" id="KW-0961">Cell wall biogenesis/degradation</keyword>
<evidence type="ECO:0000256" key="3">
    <source>
        <dbReference type="ARBA" id="ARBA00007739"/>
    </source>
</evidence>
<dbReference type="InterPro" id="IPR001264">
    <property type="entry name" value="Glyco_trans_51"/>
</dbReference>
<dbReference type="Pfam" id="PF00912">
    <property type="entry name" value="Transgly"/>
    <property type="match status" value="1"/>
</dbReference>
<comment type="catalytic activity">
    <reaction evidence="14">
        <text>[GlcNAc-(1-&gt;4)-Mur2Ac(oyl-L-Ala-gamma-D-Glu-L-Lys-D-Ala-D-Ala)](n)-di-trans,octa-cis-undecaprenyl diphosphate + beta-D-GlcNAc-(1-&gt;4)-Mur2Ac(oyl-L-Ala-gamma-D-Glu-L-Lys-D-Ala-D-Ala)-di-trans,octa-cis-undecaprenyl diphosphate = [GlcNAc-(1-&gt;4)-Mur2Ac(oyl-L-Ala-gamma-D-Glu-L-Lys-D-Ala-D-Ala)](n+1)-di-trans,octa-cis-undecaprenyl diphosphate + di-trans,octa-cis-undecaprenyl diphosphate + H(+)</text>
        <dbReference type="Rhea" id="RHEA:23708"/>
        <dbReference type="Rhea" id="RHEA-COMP:9602"/>
        <dbReference type="Rhea" id="RHEA-COMP:9603"/>
        <dbReference type="ChEBI" id="CHEBI:15378"/>
        <dbReference type="ChEBI" id="CHEBI:58405"/>
        <dbReference type="ChEBI" id="CHEBI:60033"/>
        <dbReference type="ChEBI" id="CHEBI:78435"/>
        <dbReference type="EC" id="2.4.99.28"/>
    </reaction>
</comment>
<dbReference type="Pfam" id="PF00905">
    <property type="entry name" value="Transpeptidase"/>
    <property type="match status" value="1"/>
</dbReference>
<sequence>MNQRSFDPEGTPPEDKGTPEGSGRRGLRARLLSVDAFVDTLLWRSFSGLRLAGERYSAWLRRFRVRGPGRIAAELASDAVTFGVLGLILMLALAQDAFQQTDRADWRTTDDFSVTFLDRFGNEIGHRGILLNDTVPLAEIPDHLIKAALATEDRRFFHHFGIDVVGTFRAMVENVRARTVVQGGSSLTQQLAKNLFLSNERTLKRKINEAFLALWLEMNLTKREILKLYLDRAYMGGGTFGVAAASEFYFGKNVRELSLAEAAMLAGLFKAPSKYAPHVDLPAARARANEVLTNMVQAGFMTEGQVIGARRNPAVAIDRSDHRSPDHFLDYAFEQLKELARTRPDLTRDRILTVRTSLDPGLQRQAERAILSSLRQHGQRYRVEEAAVAVVVPETGAVRAMVGGKDYGASQFNRAADALRQPGSAFKPFVYIAAFLNGYSPKSVVPDAPISIGGWSPRNYSRGYAGAVTLKTALTKSINTIPVRLAQAIGRDKIVEAAHAMGITSELKITRALPLGVAEVRIIDMSAAYASFATGGYKVTPTAILEIKNSSGATIYETAAGRGPRQRVMPEEKAAEMNEVLVNVVERGTGRRARIDGVTAAGKTGTTQAYRDGWFVGYTGNYAAAVWFGNDDFSSTGRMTGGSLPAMTWQSIMEYAHQGVELKPLPGVDRPPHSAEEQLLAGDGTQGAGRPRLLREQSISVLKDIGARLDAIGKRAEAPTATAGEGPVSQ</sequence>
<dbReference type="Gene3D" id="3.40.710.10">
    <property type="entry name" value="DD-peptidase/beta-lactamase superfamily"/>
    <property type="match status" value="1"/>
</dbReference>
<keyword evidence="19" id="KW-1185">Reference proteome</keyword>
<dbReference type="GO" id="GO:0006508">
    <property type="term" value="P:proteolysis"/>
    <property type="evidence" value="ECO:0007669"/>
    <property type="project" value="UniProtKB-KW"/>
</dbReference>
<gene>
    <name evidence="18" type="ORF">H1W37_04565</name>
</gene>
<dbReference type="SUPFAM" id="SSF53955">
    <property type="entry name" value="Lysozyme-like"/>
    <property type="match status" value="1"/>
</dbReference>
<evidence type="ECO:0000256" key="14">
    <source>
        <dbReference type="ARBA" id="ARBA00049902"/>
    </source>
</evidence>
<dbReference type="Gene3D" id="1.10.3810.10">
    <property type="entry name" value="Biosynthetic peptidoglycan transglycosylase-like"/>
    <property type="match status" value="1"/>
</dbReference>
<evidence type="ECO:0000256" key="4">
    <source>
        <dbReference type="ARBA" id="ARBA00022645"/>
    </source>
</evidence>
<evidence type="ECO:0000256" key="9">
    <source>
        <dbReference type="ARBA" id="ARBA00022960"/>
    </source>
</evidence>
<reference evidence="18 19" key="2">
    <citation type="submission" date="2020-08" db="EMBL/GenBank/DDBJ databases">
        <title>Stappia taiwanensis sp. nov., isolated from a coastal thermal spring.</title>
        <authorList>
            <person name="Kampfer P."/>
        </authorList>
    </citation>
    <scope>NUCLEOTIDE SEQUENCE [LARGE SCALE GENOMIC DNA]</scope>
    <source>
        <strain evidence="18 19">DSM 23284</strain>
    </source>
</reference>
<evidence type="ECO:0000256" key="15">
    <source>
        <dbReference type="SAM" id="MobiDB-lite"/>
    </source>
</evidence>
<dbReference type="PANTHER" id="PTHR32282">
    <property type="entry name" value="BINDING PROTEIN TRANSPEPTIDASE, PUTATIVE-RELATED"/>
    <property type="match status" value="1"/>
</dbReference>
<feature type="domain" description="Glycosyl transferase family 51" evidence="17">
    <location>
        <begin position="133"/>
        <end position="295"/>
    </location>
</feature>
<dbReference type="InterPro" id="IPR001460">
    <property type="entry name" value="PCN-bd_Tpept"/>
</dbReference>
<dbReference type="RefSeq" id="WP_181759103.1">
    <property type="nucleotide sequence ID" value="NZ_BMCR01000004.1"/>
</dbReference>
<organism evidence="18 19">
    <name type="scientific">Stappia taiwanensis</name>
    <dbReference type="NCBI Taxonomy" id="992267"/>
    <lineage>
        <taxon>Bacteria</taxon>
        <taxon>Pseudomonadati</taxon>
        <taxon>Pseudomonadota</taxon>
        <taxon>Alphaproteobacteria</taxon>
        <taxon>Hyphomicrobiales</taxon>
        <taxon>Stappiaceae</taxon>
        <taxon>Stappia</taxon>
    </lineage>
</organism>
<dbReference type="EMBL" id="JACEON010000003">
    <property type="protein sequence ID" value="MBA4610912.1"/>
    <property type="molecule type" value="Genomic_DNA"/>
</dbReference>
<evidence type="ECO:0000256" key="5">
    <source>
        <dbReference type="ARBA" id="ARBA00022670"/>
    </source>
</evidence>
<evidence type="ECO:0000259" key="17">
    <source>
        <dbReference type="Pfam" id="PF00912"/>
    </source>
</evidence>
<evidence type="ECO:0000313" key="19">
    <source>
        <dbReference type="Proteomes" id="UP000559404"/>
    </source>
</evidence>
<comment type="caution">
    <text evidence="18">The sequence shown here is derived from an EMBL/GenBank/DDBJ whole genome shotgun (WGS) entry which is preliminary data.</text>
</comment>